<dbReference type="EMBL" id="JWHL01000010">
    <property type="protein sequence ID" value="MBR1369249.1"/>
    <property type="molecule type" value="Genomic_DNA"/>
</dbReference>
<proteinExistence type="predicted"/>
<dbReference type="AlphaFoldDB" id="A0A8J8B5N8"/>
<accession>A0A8J8B5N8</accession>
<protein>
    <recommendedName>
        <fullName evidence="3">DUF169 domain-containing protein</fullName>
    </recommendedName>
</protein>
<organism evidence="1 2">
    <name type="scientific">Methanocalculus chunghsingensis</name>
    <dbReference type="NCBI Taxonomy" id="156457"/>
    <lineage>
        <taxon>Archaea</taxon>
        <taxon>Methanobacteriati</taxon>
        <taxon>Methanobacteriota</taxon>
        <taxon>Stenosarchaea group</taxon>
        <taxon>Methanomicrobia</taxon>
        <taxon>Methanomicrobiales</taxon>
        <taxon>Methanocalculaceae</taxon>
        <taxon>Methanocalculus</taxon>
    </lineage>
</organism>
<gene>
    <name evidence="1" type="ORF">RJ53_06965</name>
</gene>
<dbReference type="Proteomes" id="UP000730161">
    <property type="component" value="Unassembled WGS sequence"/>
</dbReference>
<dbReference type="RefSeq" id="WP_211530944.1">
    <property type="nucleotide sequence ID" value="NZ_JWHL01000010.1"/>
</dbReference>
<dbReference type="PANTHER" id="PTHR37954">
    <property type="entry name" value="BLL4979 PROTEIN"/>
    <property type="match status" value="1"/>
</dbReference>
<dbReference type="OrthoDB" id="89232at2157"/>
<sequence length="237" mass="25690">MDEMRTDLNYAEIAAVLKRELGMEGSPVAIKLAGSKEQIPPGIEEIGDVTKHCMMVTMARKEGRCFYATAEKHQCMGGAWALGLREQTASLRSGEFYFKLGKYESWAACRRTIDRIPHLPSGETWATLYSPLESTPFSPHVVLIIAEPRAMLKTAQSILYRMGGRFHPEMSGIQSVCSDATATVYLSGEPNISLGCDGSRKFSGIADGEMVMGIPGEMLPEIAAALPIVTGAPGSKK</sequence>
<comment type="caution">
    <text evidence="1">The sequence shown here is derived from an EMBL/GenBank/DDBJ whole genome shotgun (WGS) entry which is preliminary data.</text>
</comment>
<reference evidence="1" key="1">
    <citation type="submission" date="2014-12" db="EMBL/GenBank/DDBJ databases">
        <authorList>
            <person name="Huang H.-H."/>
            <person name="Chen S.-C."/>
            <person name="Lai M.-C."/>
        </authorList>
    </citation>
    <scope>NUCLEOTIDE SEQUENCE</scope>
    <source>
        <strain evidence="1">K1F9705b</strain>
    </source>
</reference>
<dbReference type="PANTHER" id="PTHR37954:SF3">
    <property type="entry name" value="DUF169 DOMAIN-CONTAINING PROTEIN"/>
    <property type="match status" value="1"/>
</dbReference>
<evidence type="ECO:0000313" key="2">
    <source>
        <dbReference type="Proteomes" id="UP000730161"/>
    </source>
</evidence>
<evidence type="ECO:0008006" key="3">
    <source>
        <dbReference type="Google" id="ProtNLM"/>
    </source>
</evidence>
<evidence type="ECO:0000313" key="1">
    <source>
        <dbReference type="EMBL" id="MBR1369249.1"/>
    </source>
</evidence>
<dbReference type="Pfam" id="PF02596">
    <property type="entry name" value="DUF169"/>
    <property type="match status" value="1"/>
</dbReference>
<dbReference type="InterPro" id="IPR003748">
    <property type="entry name" value="DUF169"/>
</dbReference>
<keyword evidence="2" id="KW-1185">Reference proteome</keyword>
<name>A0A8J8B5N8_9EURY</name>